<evidence type="ECO:0000313" key="8">
    <source>
        <dbReference type="Proteomes" id="UP000662818"/>
    </source>
</evidence>
<dbReference type="Pfam" id="PF13450">
    <property type="entry name" value="NAD_binding_8"/>
    <property type="match status" value="1"/>
</dbReference>
<dbReference type="RefSeq" id="WP_207007593.1">
    <property type="nucleotide sequence ID" value="NZ_CP022295.1"/>
</dbReference>
<keyword evidence="4" id="KW-0274">FAD</keyword>
<dbReference type="EMBL" id="CP022295">
    <property type="protein sequence ID" value="QSR28743.1"/>
    <property type="molecule type" value="Genomic_DNA"/>
</dbReference>
<keyword evidence="6 7" id="KW-0503">Monooxygenase</keyword>
<comment type="similarity">
    <text evidence="2">Belongs to the FAD-binding monooxygenase family.</text>
</comment>
<dbReference type="Pfam" id="PF00743">
    <property type="entry name" value="FMO-like"/>
    <property type="match status" value="1"/>
</dbReference>
<organism evidence="7 8">
    <name type="scientific">Nocardioides aromaticivorans</name>
    <dbReference type="NCBI Taxonomy" id="200618"/>
    <lineage>
        <taxon>Bacteria</taxon>
        <taxon>Bacillati</taxon>
        <taxon>Actinomycetota</taxon>
        <taxon>Actinomycetes</taxon>
        <taxon>Propionibacteriales</taxon>
        <taxon>Nocardioidaceae</taxon>
        <taxon>Nocardioides</taxon>
    </lineage>
</organism>
<evidence type="ECO:0000313" key="7">
    <source>
        <dbReference type="EMBL" id="QSR28743.1"/>
    </source>
</evidence>
<sequence length="502" mass="55188">MTTHPEHLDVLVIGAGISGIGAARYLLAERPGTTFAVLEARAASGGTWDLFRYPGIRSDSDLHTFGYEFKPWTDPKSIASADRILAYLRETSEEYGVEPHIRYQHRVLEAAWSTADARWTVQVERGDTGERFTLTAGWVFGATGYYDYEAGFTPTFEGRDRFRGEIVHPQHWPEDLDYAGKRVVVIGSGATAVTLLPAMVEGGAGHVTMLQRTPTYIMPVPSEDKLANGLRKVLGETRGYAVARQKNILKQRLVWQFCQTFPKTARTLIRSVNAKALPEGFDVDTHFNPPYDPWDQRLCAVPDGDLFRTIRDGMASVVTDRISTFTETGILLESGEELEADVIVTATGLNMQLFGGIAITVDGTALHAPDHVAYKGMMLSGIPNLAFAIGYTNSSWTLKVGLLCEHFCRLLEHMEAEGYDVCVPVAPEGMATRPLLDFEAGYVQRAIADLPRQGDRYPWTMSMSYADDVKLVRGGPVVDEALHFSTASPAETTTASTEAVPA</sequence>
<dbReference type="Proteomes" id="UP000662818">
    <property type="component" value="Chromosome"/>
</dbReference>
<dbReference type="InterPro" id="IPR051820">
    <property type="entry name" value="FAD-binding_MO"/>
</dbReference>
<reference evidence="7 8" key="1">
    <citation type="submission" date="2017-06" db="EMBL/GenBank/DDBJ databases">
        <title>Complete Genome Sequence of the Soil Carbazole-Degrading Bacterium Nocardioides aromaticivorans IC177.</title>
        <authorList>
            <person name="Vejarano F."/>
            <person name="Suzuki-Minakuchi C."/>
            <person name="Ohtsubo Y."/>
            <person name="Tsuda M."/>
            <person name="Okada K."/>
            <person name="Nojiri H."/>
        </authorList>
    </citation>
    <scope>NUCLEOTIDE SEQUENCE [LARGE SCALE GENOMIC DNA]</scope>
    <source>
        <strain evidence="7 8">IC177</strain>
    </source>
</reference>
<dbReference type="InterPro" id="IPR020946">
    <property type="entry name" value="Flavin_mOase-like"/>
</dbReference>
<evidence type="ECO:0000256" key="4">
    <source>
        <dbReference type="ARBA" id="ARBA00022827"/>
    </source>
</evidence>
<evidence type="ECO:0000256" key="3">
    <source>
        <dbReference type="ARBA" id="ARBA00022630"/>
    </source>
</evidence>
<dbReference type="PANTHER" id="PTHR43872:SF1">
    <property type="entry name" value="MONOOXYGENASE, PUTATIVE (AFU_ORTHOLOGUE AFUA_8G02570)-RELATED"/>
    <property type="match status" value="1"/>
</dbReference>
<evidence type="ECO:0000256" key="1">
    <source>
        <dbReference type="ARBA" id="ARBA00001974"/>
    </source>
</evidence>
<keyword evidence="5" id="KW-0560">Oxidoreductase</keyword>
<dbReference type="GO" id="GO:0004497">
    <property type="term" value="F:monooxygenase activity"/>
    <property type="evidence" value="ECO:0007669"/>
    <property type="project" value="UniProtKB-KW"/>
</dbReference>
<dbReference type="Gene3D" id="3.50.50.60">
    <property type="entry name" value="FAD/NAD(P)-binding domain"/>
    <property type="match status" value="2"/>
</dbReference>
<protein>
    <submittedName>
        <fullName evidence="7">FAD-containing monooxygenase EthA</fullName>
    </submittedName>
</protein>
<dbReference type="SUPFAM" id="SSF51905">
    <property type="entry name" value="FAD/NAD(P)-binding domain"/>
    <property type="match status" value="1"/>
</dbReference>
<evidence type="ECO:0000256" key="5">
    <source>
        <dbReference type="ARBA" id="ARBA00023002"/>
    </source>
</evidence>
<proteinExistence type="inferred from homology"/>
<name>A0ABX7PRV9_9ACTN</name>
<keyword evidence="8" id="KW-1185">Reference proteome</keyword>
<keyword evidence="3" id="KW-0285">Flavoprotein</keyword>
<evidence type="ECO:0000256" key="6">
    <source>
        <dbReference type="ARBA" id="ARBA00023033"/>
    </source>
</evidence>
<evidence type="ECO:0000256" key="2">
    <source>
        <dbReference type="ARBA" id="ARBA00010139"/>
    </source>
</evidence>
<gene>
    <name evidence="7" type="ORF">CFH99_24275</name>
</gene>
<comment type="cofactor">
    <cofactor evidence="1">
        <name>FAD</name>
        <dbReference type="ChEBI" id="CHEBI:57692"/>
    </cofactor>
</comment>
<accession>A0ABX7PRV9</accession>
<dbReference type="InterPro" id="IPR036188">
    <property type="entry name" value="FAD/NAD-bd_sf"/>
</dbReference>
<dbReference type="PANTHER" id="PTHR43872">
    <property type="entry name" value="MONOOXYGENASE, PUTATIVE (AFU_ORTHOLOGUE AFUA_8G02570)-RELATED"/>
    <property type="match status" value="1"/>
</dbReference>